<accession>A0ABM8GZZ7</accession>
<protein>
    <recommendedName>
        <fullName evidence="3">RibD C-terminal domain-containing protein</fullName>
    </recommendedName>
</protein>
<dbReference type="InterPro" id="IPR024072">
    <property type="entry name" value="DHFR-like_dom_sf"/>
</dbReference>
<evidence type="ECO:0000313" key="2">
    <source>
        <dbReference type="Proteomes" id="UP001321477"/>
    </source>
</evidence>
<dbReference type="SUPFAM" id="SSF53597">
    <property type="entry name" value="Dihydrofolate reductase-like"/>
    <property type="match status" value="1"/>
</dbReference>
<reference evidence="2" key="1">
    <citation type="journal article" date="2019" name="Int. J. Syst. Evol. Microbiol.">
        <title>The Global Catalogue of Microorganisms (GCM) 10K type strain sequencing project: providing services to taxonomists for standard genome sequencing and annotation.</title>
        <authorList>
            <consortium name="The Broad Institute Genomics Platform"/>
            <consortium name="The Broad Institute Genome Sequencing Center for Infectious Disease"/>
            <person name="Wu L."/>
            <person name="Ma J."/>
        </authorList>
    </citation>
    <scope>NUCLEOTIDE SEQUENCE [LARGE SCALE GENOMIC DNA]</scope>
    <source>
        <strain evidence="2">NBRC 109019</strain>
    </source>
</reference>
<organism evidence="1 2">
    <name type="scientific">Agromyces marinus</name>
    <dbReference type="NCBI Taxonomy" id="1389020"/>
    <lineage>
        <taxon>Bacteria</taxon>
        <taxon>Bacillati</taxon>
        <taxon>Actinomycetota</taxon>
        <taxon>Actinomycetes</taxon>
        <taxon>Micrococcales</taxon>
        <taxon>Microbacteriaceae</taxon>
        <taxon>Agromyces</taxon>
    </lineage>
</organism>
<dbReference type="EMBL" id="AP027734">
    <property type="protein sequence ID" value="BDZ54060.1"/>
    <property type="molecule type" value="Genomic_DNA"/>
</dbReference>
<name>A0ABM8GZZ7_9MICO</name>
<evidence type="ECO:0008006" key="3">
    <source>
        <dbReference type="Google" id="ProtNLM"/>
    </source>
</evidence>
<dbReference type="Gene3D" id="3.40.430.10">
    <property type="entry name" value="Dihydrofolate Reductase, subunit A"/>
    <property type="match status" value="1"/>
</dbReference>
<evidence type="ECO:0000313" key="1">
    <source>
        <dbReference type="EMBL" id="BDZ54060.1"/>
    </source>
</evidence>
<keyword evidence="2" id="KW-1185">Reference proteome</keyword>
<dbReference type="Proteomes" id="UP001321477">
    <property type="component" value="Chromosome"/>
</dbReference>
<proteinExistence type="predicted"/>
<gene>
    <name evidence="1" type="ORF">GCM10025870_11330</name>
</gene>
<sequence>MRSLKAEDSGLDIYLAGGGRLAGQLLDEIDELVIKRYPVVAGAGIPAFGPVFAPTAFSLDGVRSFDGGNLVEWYSRTPDRA</sequence>